<accession>A0A0Q3TNL0</accession>
<organism evidence="2 3">
    <name type="scientific">Amazona aestiva</name>
    <name type="common">Blue-fronted Amazon parrot</name>
    <dbReference type="NCBI Taxonomy" id="12930"/>
    <lineage>
        <taxon>Eukaryota</taxon>
        <taxon>Metazoa</taxon>
        <taxon>Chordata</taxon>
        <taxon>Craniata</taxon>
        <taxon>Vertebrata</taxon>
        <taxon>Euteleostomi</taxon>
        <taxon>Archelosauria</taxon>
        <taxon>Archosauria</taxon>
        <taxon>Dinosauria</taxon>
        <taxon>Saurischia</taxon>
        <taxon>Theropoda</taxon>
        <taxon>Coelurosauria</taxon>
        <taxon>Aves</taxon>
        <taxon>Neognathae</taxon>
        <taxon>Neoaves</taxon>
        <taxon>Telluraves</taxon>
        <taxon>Australaves</taxon>
        <taxon>Psittaciformes</taxon>
        <taxon>Psittacidae</taxon>
        <taxon>Amazona</taxon>
    </lineage>
</organism>
<evidence type="ECO:0000259" key="1">
    <source>
        <dbReference type="Pfam" id="PF17919"/>
    </source>
</evidence>
<dbReference type="STRING" id="12930.A0A0Q3TNL0"/>
<dbReference type="InterPro" id="IPR043128">
    <property type="entry name" value="Rev_trsase/Diguanyl_cyclase"/>
</dbReference>
<dbReference type="Proteomes" id="UP000051836">
    <property type="component" value="Unassembled WGS sequence"/>
</dbReference>
<reference evidence="2 3" key="1">
    <citation type="submission" date="2015-10" db="EMBL/GenBank/DDBJ databases">
        <authorList>
            <person name="Gilbert D.G."/>
        </authorList>
    </citation>
    <scope>NUCLEOTIDE SEQUENCE [LARGE SCALE GENOMIC DNA]</scope>
    <source>
        <strain evidence="2">FVVF132</strain>
    </source>
</reference>
<comment type="caution">
    <text evidence="2">The sequence shown here is derived from an EMBL/GenBank/DDBJ whole genome shotgun (WGS) entry which is preliminary data.</text>
</comment>
<proteinExistence type="predicted"/>
<dbReference type="InterPro" id="IPR043502">
    <property type="entry name" value="DNA/RNA_pol_sf"/>
</dbReference>
<dbReference type="OrthoDB" id="9950135at2759"/>
<dbReference type="InterPro" id="IPR051320">
    <property type="entry name" value="Viral_Replic_Matur_Polypro"/>
</dbReference>
<dbReference type="PANTHER" id="PTHR33064">
    <property type="entry name" value="POL PROTEIN"/>
    <property type="match status" value="1"/>
</dbReference>
<dbReference type="AlphaFoldDB" id="A0A0Q3TNL0"/>
<dbReference type="Pfam" id="PF17919">
    <property type="entry name" value="RT_RNaseH_2"/>
    <property type="match status" value="1"/>
</dbReference>
<protein>
    <recommendedName>
        <fullName evidence="1">Reverse transcriptase/retrotransposon-derived protein RNase H-like domain-containing protein</fullName>
    </recommendedName>
</protein>
<evidence type="ECO:0000313" key="3">
    <source>
        <dbReference type="Proteomes" id="UP000051836"/>
    </source>
</evidence>
<dbReference type="Gene3D" id="3.30.70.270">
    <property type="match status" value="1"/>
</dbReference>
<dbReference type="SUPFAM" id="SSF56672">
    <property type="entry name" value="DNA/RNA polymerases"/>
    <property type="match status" value="1"/>
</dbReference>
<gene>
    <name evidence="2" type="ORF">AAES_25708</name>
</gene>
<keyword evidence="3" id="KW-1185">Reference proteome</keyword>
<dbReference type="EMBL" id="LMAW01000445">
    <property type="protein sequence ID" value="KQL55582.1"/>
    <property type="molecule type" value="Genomic_DNA"/>
</dbReference>
<dbReference type="PANTHER" id="PTHR33064:SF29">
    <property type="entry name" value="PEPTIDASE A2 DOMAIN-CONTAINING PROTEIN-RELATED"/>
    <property type="match status" value="1"/>
</dbReference>
<feature type="domain" description="Reverse transcriptase/retrotransposon-derived protein RNase H-like" evidence="1">
    <location>
        <begin position="85"/>
        <end position="171"/>
    </location>
</feature>
<name>A0A0Q3TNL0_AMAAE</name>
<sequence>MVAVSAAFSLVFRGDQFLGIKWQDGRCQIPTDVINKITTMSPSTNKKETQAFLGVVELWRMYIPNYSLIVNLLYHVTWKKNDFKWRPEQQQAFEQIKREIAHAVALGPVRTGPDVRNVLYTVARKNSPTWSLWQKAPGETRGRPLGFWSRGYRGSQASYTPTEKEILAAYEGAPRSSFGLAQVHKLAYTVEDL</sequence>
<dbReference type="InterPro" id="IPR041577">
    <property type="entry name" value="RT_RNaseH_2"/>
</dbReference>
<evidence type="ECO:0000313" key="2">
    <source>
        <dbReference type="EMBL" id="KQL55582.1"/>
    </source>
</evidence>